<reference evidence="2" key="1">
    <citation type="submission" date="2020-07" db="EMBL/GenBank/DDBJ databases">
        <title>Genome sequence and genetic diversity analysis of an under-domesticated orphan crop, white fonio (Digitaria exilis).</title>
        <authorList>
            <person name="Bennetzen J.L."/>
            <person name="Chen S."/>
            <person name="Ma X."/>
            <person name="Wang X."/>
            <person name="Yssel A.E.J."/>
            <person name="Chaluvadi S.R."/>
            <person name="Johnson M."/>
            <person name="Gangashetty P."/>
            <person name="Hamidou F."/>
            <person name="Sanogo M.D."/>
            <person name="Zwaenepoel A."/>
            <person name="Wallace J."/>
            <person name="Van De Peer Y."/>
            <person name="Van Deynze A."/>
        </authorList>
    </citation>
    <scope>NUCLEOTIDE SEQUENCE</scope>
    <source>
        <tissue evidence="2">Leaves</tissue>
    </source>
</reference>
<evidence type="ECO:0000256" key="1">
    <source>
        <dbReference type="SAM" id="Phobius"/>
    </source>
</evidence>
<dbReference type="InterPro" id="IPR011013">
    <property type="entry name" value="Gal_mutarotase_sf_dom"/>
</dbReference>
<keyword evidence="1" id="KW-1133">Transmembrane helix</keyword>
<feature type="transmembrane region" description="Helical" evidence="1">
    <location>
        <begin position="20"/>
        <end position="39"/>
    </location>
</feature>
<dbReference type="Gene3D" id="2.70.98.30">
    <property type="entry name" value="Golgi alpha-mannosidase II, domain 4"/>
    <property type="match status" value="1"/>
</dbReference>
<gene>
    <name evidence="2" type="ORF">HU200_011532</name>
</gene>
<accession>A0A835FG59</accession>
<keyword evidence="3" id="KW-1185">Reference proteome</keyword>
<dbReference type="EMBL" id="JACEFO010000874">
    <property type="protein sequence ID" value="KAF8754035.1"/>
    <property type="molecule type" value="Genomic_DNA"/>
</dbReference>
<dbReference type="Proteomes" id="UP000636709">
    <property type="component" value="Unassembled WGS sequence"/>
</dbReference>
<dbReference type="GO" id="GO:0005975">
    <property type="term" value="P:carbohydrate metabolic process"/>
    <property type="evidence" value="ECO:0007669"/>
    <property type="project" value="InterPro"/>
</dbReference>
<dbReference type="GO" id="GO:0030246">
    <property type="term" value="F:carbohydrate binding"/>
    <property type="evidence" value="ECO:0007669"/>
    <property type="project" value="InterPro"/>
</dbReference>
<comment type="caution">
    <text evidence="2">The sequence shown here is derived from an EMBL/GenBank/DDBJ whole genome shotgun (WGS) entry which is preliminary data.</text>
</comment>
<keyword evidence="1" id="KW-0472">Membrane</keyword>
<organism evidence="2 3">
    <name type="scientific">Digitaria exilis</name>
    <dbReference type="NCBI Taxonomy" id="1010633"/>
    <lineage>
        <taxon>Eukaryota</taxon>
        <taxon>Viridiplantae</taxon>
        <taxon>Streptophyta</taxon>
        <taxon>Embryophyta</taxon>
        <taxon>Tracheophyta</taxon>
        <taxon>Spermatophyta</taxon>
        <taxon>Magnoliopsida</taxon>
        <taxon>Liliopsida</taxon>
        <taxon>Poales</taxon>
        <taxon>Poaceae</taxon>
        <taxon>PACMAD clade</taxon>
        <taxon>Panicoideae</taxon>
        <taxon>Panicodae</taxon>
        <taxon>Paniceae</taxon>
        <taxon>Anthephorinae</taxon>
        <taxon>Digitaria</taxon>
    </lineage>
</organism>
<proteinExistence type="predicted"/>
<dbReference type="GO" id="GO:0003824">
    <property type="term" value="F:catalytic activity"/>
    <property type="evidence" value="ECO:0007669"/>
    <property type="project" value="InterPro"/>
</dbReference>
<name>A0A835FG59_9POAL</name>
<dbReference type="AlphaFoldDB" id="A0A835FG59"/>
<keyword evidence="1" id="KW-0812">Transmembrane</keyword>
<dbReference type="OrthoDB" id="2016903at2759"/>
<evidence type="ECO:0000313" key="2">
    <source>
        <dbReference type="EMBL" id="KAF8754035.1"/>
    </source>
</evidence>
<protein>
    <submittedName>
        <fullName evidence="2">Uncharacterized protein</fullName>
    </submittedName>
</protein>
<dbReference type="SUPFAM" id="SSF74650">
    <property type="entry name" value="Galactose mutarotase-like"/>
    <property type="match status" value="1"/>
</dbReference>
<evidence type="ECO:0000313" key="3">
    <source>
        <dbReference type="Proteomes" id="UP000636709"/>
    </source>
</evidence>
<sequence>MQVTRLYRNKEHAEVEYTFLMRELGALLNLATIVLIVSISKHPFYMDIHTEHNLQVRNYREDWDLEKTEPVAGNYYPVFMFS</sequence>